<sequence length="1305" mass="150619">TNVINANVMETISSSPNVESANVTTLNAAGTTVNAINAVEMSVTATDTARMNAQMNSATALCEVDHNLLRKFRAKMDRLKHAHCSMCNESFPSIVLVKGQCHRCYSEKILPKKFSQENNMDPGEVPEELKDPTEIEEMLISQVFTVMSVYRLHRGQYGYRGNVINFPQNVQEFITRLPRHPSSLEVLIVRRKSFNDSAAFKDFNVRRTKVARALQWLKENNRYYADIVIDNEVLLTLPENGPVDDQLPQFHNDALYSEDENDAISRSFVPSLLSVHSEGISINNAIKRVQARNPPVEWPQIDSNPVNEFQTPGYIARAFPTLYPYGRADLRSERIKEVKPAEYFKHLLLYKDGRFARHTCWRYFALNSQMRWRALQEGSVFVRQNLNDDQLTVEEIHNAIANGDNYMSNRIMRYGESLRRSRQFWTARSCELSDMIKQIGSQGLVFFTFSAADLHWPELHKLIRESGGYRKENNSAEQRSQNIINNPHIVSWFFNKRFETFFEEVLKNRWNLEDWWYRFEWQHRGSVHVHGIGKRRSAPVIEWEHMKSDENIMEEVIQYLNGLVTTINPGLNAPVPDRHLCQKNHDEIHDDLQDYIDLINKLQRHTRCSPSYCLRINKSGQQFCRYGYPKEISEHTYLRDDNHGHPELVTKRNDPFVNPHSRLQLQGWRANIDLKPVLSIHAALQYISKYTSKAEPRSTAFSDILNHILCNSRPEDSSLVAIQRLLLHNVAERDISAQETCHLLLGIPLYHSSRSFISLNLNTETPRWLRGTGNNTVSEAGMTSRSVLRTYQDRPVEYEDFSLYKLNLTHKFINNKWVRCERENIIRIWPRPSPLRNGPQWEDFCRIKVILHVRHHNLDQLTENNTVSWTVLYERYLEEIHADPVDLLGPPVDNEEVDNVEEVDEEEQLEDDEQEELRLEWMLLAEMGPRANIVDSSDLGSRSMDRSYDWINETRQCYSNSDIRDAGIFVQQASNTSIVEENASDEIDYQTLNEDQKTVLNRIETHYRSILEGHQVEPLKIIIMGTAGTGKSYLIRAIRDRLRMMTVDKVDSPVLVLAPTGVAAFNINGSTLHSTLSLPILSRNNFDISGERLNQLQSKLSHVKYFIIDEKSMVGHHMLALIDMRLRQAFPEHNNEPFDFGQLPPVLDLPMYANNISRAPFSNDGLTVYKQFLEVYKLKVIQRQSGDSEEQQNFRDILLRLRNGESTITDWETLTTRVEDKLSKIEREQFSDAEYILPKWSEVDKINIEKLKSLNCPIAKIVATHTGIGAKNADSDVAMGLEAQLLLAKGAQIMLTANLWTKAGL</sequence>
<dbReference type="SUPFAM" id="SSF52540">
    <property type="entry name" value="P-loop containing nucleoside triphosphate hydrolases"/>
    <property type="match status" value="1"/>
</dbReference>
<dbReference type="PANTHER" id="PTHR47642:SF6">
    <property type="entry name" value="ATP-DEPENDENT DNA HELICASE"/>
    <property type="match status" value="1"/>
</dbReference>
<dbReference type="Pfam" id="PF05970">
    <property type="entry name" value="PIF1"/>
    <property type="match status" value="1"/>
</dbReference>
<comment type="catalytic activity">
    <reaction evidence="1">
        <text>ATP + H2O = ADP + phosphate + H(+)</text>
        <dbReference type="Rhea" id="RHEA:13065"/>
        <dbReference type="ChEBI" id="CHEBI:15377"/>
        <dbReference type="ChEBI" id="CHEBI:15378"/>
        <dbReference type="ChEBI" id="CHEBI:30616"/>
        <dbReference type="ChEBI" id="CHEBI:43474"/>
        <dbReference type="ChEBI" id="CHEBI:456216"/>
        <dbReference type="EC" id="5.6.2.3"/>
    </reaction>
</comment>
<feature type="non-terminal residue" evidence="5">
    <location>
        <position position="1305"/>
    </location>
</feature>
<dbReference type="Gene3D" id="3.40.50.300">
    <property type="entry name" value="P-loop containing nucleotide triphosphate hydrolases"/>
    <property type="match status" value="1"/>
</dbReference>
<name>A0A9N9JZ14_9GLOM</name>
<evidence type="ECO:0000259" key="3">
    <source>
        <dbReference type="Pfam" id="PF14214"/>
    </source>
</evidence>
<dbReference type="OrthoDB" id="5578775at2759"/>
<keyword evidence="1" id="KW-0233">DNA recombination</keyword>
<proteinExistence type="inferred from homology"/>
<dbReference type="EMBL" id="CAJVQA010032294">
    <property type="protein sequence ID" value="CAG8802972.1"/>
    <property type="molecule type" value="Genomic_DNA"/>
</dbReference>
<dbReference type="GO" id="GO:0016787">
    <property type="term" value="F:hydrolase activity"/>
    <property type="evidence" value="ECO:0007669"/>
    <property type="project" value="UniProtKB-KW"/>
</dbReference>
<dbReference type="GO" id="GO:0006310">
    <property type="term" value="P:DNA recombination"/>
    <property type="evidence" value="ECO:0007669"/>
    <property type="project" value="UniProtKB-KW"/>
</dbReference>
<keyword evidence="1" id="KW-0227">DNA damage</keyword>
<keyword evidence="1" id="KW-0234">DNA repair</keyword>
<reference evidence="5" key="1">
    <citation type="submission" date="2021-06" db="EMBL/GenBank/DDBJ databases">
        <authorList>
            <person name="Kallberg Y."/>
            <person name="Tangrot J."/>
            <person name="Rosling A."/>
        </authorList>
    </citation>
    <scope>NUCLEOTIDE SEQUENCE</scope>
    <source>
        <strain evidence="5">FL966</strain>
    </source>
</reference>
<protein>
    <recommendedName>
        <fullName evidence="1">ATP-dependent DNA helicase</fullName>
        <ecNumber evidence="1">5.6.2.3</ecNumber>
    </recommendedName>
</protein>
<accession>A0A9N9JZ14</accession>
<evidence type="ECO:0000313" key="6">
    <source>
        <dbReference type="Proteomes" id="UP000789759"/>
    </source>
</evidence>
<keyword evidence="1" id="KW-0547">Nucleotide-binding</keyword>
<dbReference type="EC" id="5.6.2.3" evidence="1"/>
<comment type="cofactor">
    <cofactor evidence="1">
        <name>Mg(2+)</name>
        <dbReference type="ChEBI" id="CHEBI:18420"/>
    </cofactor>
</comment>
<keyword evidence="1" id="KW-0067">ATP-binding</keyword>
<evidence type="ECO:0000259" key="4">
    <source>
        <dbReference type="Pfam" id="PF20209"/>
    </source>
</evidence>
<feature type="domain" description="DUF6570" evidence="4">
    <location>
        <begin position="110"/>
        <end position="234"/>
    </location>
</feature>
<keyword evidence="6" id="KW-1185">Reference proteome</keyword>
<dbReference type="InterPro" id="IPR027417">
    <property type="entry name" value="P-loop_NTPase"/>
</dbReference>
<evidence type="ECO:0000256" key="1">
    <source>
        <dbReference type="RuleBase" id="RU363044"/>
    </source>
</evidence>
<feature type="non-terminal residue" evidence="5">
    <location>
        <position position="1"/>
    </location>
</feature>
<dbReference type="InterPro" id="IPR051055">
    <property type="entry name" value="PIF1_helicase"/>
</dbReference>
<evidence type="ECO:0000313" key="5">
    <source>
        <dbReference type="EMBL" id="CAG8802972.1"/>
    </source>
</evidence>
<dbReference type="GO" id="GO:0006281">
    <property type="term" value="P:DNA repair"/>
    <property type="evidence" value="ECO:0007669"/>
    <property type="project" value="UniProtKB-KW"/>
</dbReference>
<gene>
    <name evidence="5" type="ORF">CPELLU_LOCUS17858</name>
</gene>
<feature type="domain" description="DNA helicase Pif1-like DEAD-box helicase" evidence="2">
    <location>
        <begin position="992"/>
        <end position="1207"/>
    </location>
</feature>
<evidence type="ECO:0000259" key="2">
    <source>
        <dbReference type="Pfam" id="PF05970"/>
    </source>
</evidence>
<organism evidence="5 6">
    <name type="scientific">Cetraspora pellucida</name>
    <dbReference type="NCBI Taxonomy" id="1433469"/>
    <lineage>
        <taxon>Eukaryota</taxon>
        <taxon>Fungi</taxon>
        <taxon>Fungi incertae sedis</taxon>
        <taxon>Mucoromycota</taxon>
        <taxon>Glomeromycotina</taxon>
        <taxon>Glomeromycetes</taxon>
        <taxon>Diversisporales</taxon>
        <taxon>Gigasporaceae</taxon>
        <taxon>Cetraspora</taxon>
    </lineage>
</organism>
<dbReference type="InterPro" id="IPR025476">
    <property type="entry name" value="Helitron_helicase-like"/>
</dbReference>
<feature type="domain" description="Helitron helicase-like" evidence="3">
    <location>
        <begin position="343"/>
        <end position="531"/>
    </location>
</feature>
<dbReference type="PANTHER" id="PTHR47642">
    <property type="entry name" value="ATP-DEPENDENT DNA HELICASE"/>
    <property type="match status" value="1"/>
</dbReference>
<dbReference type="Pfam" id="PF20209">
    <property type="entry name" value="DUF6570"/>
    <property type="match status" value="1"/>
</dbReference>
<keyword evidence="1" id="KW-0378">Hydrolase</keyword>
<dbReference type="Proteomes" id="UP000789759">
    <property type="component" value="Unassembled WGS sequence"/>
</dbReference>
<dbReference type="GO" id="GO:0000723">
    <property type="term" value="P:telomere maintenance"/>
    <property type="evidence" value="ECO:0007669"/>
    <property type="project" value="InterPro"/>
</dbReference>
<dbReference type="GO" id="GO:0043139">
    <property type="term" value="F:5'-3' DNA helicase activity"/>
    <property type="evidence" value="ECO:0007669"/>
    <property type="project" value="UniProtKB-EC"/>
</dbReference>
<comment type="caution">
    <text evidence="5">The sequence shown here is derived from an EMBL/GenBank/DDBJ whole genome shotgun (WGS) entry which is preliminary data.</text>
</comment>
<comment type="similarity">
    <text evidence="1">Belongs to the helicase family.</text>
</comment>
<dbReference type="GO" id="GO:0005524">
    <property type="term" value="F:ATP binding"/>
    <property type="evidence" value="ECO:0007669"/>
    <property type="project" value="UniProtKB-KW"/>
</dbReference>
<keyword evidence="1" id="KW-0347">Helicase</keyword>
<dbReference type="InterPro" id="IPR046700">
    <property type="entry name" value="DUF6570"/>
</dbReference>
<dbReference type="Pfam" id="PF14214">
    <property type="entry name" value="Helitron_like_N"/>
    <property type="match status" value="1"/>
</dbReference>
<dbReference type="InterPro" id="IPR010285">
    <property type="entry name" value="DNA_helicase_pif1-like_DEAD"/>
</dbReference>